<accession>A0A4C1TZ67</accession>
<gene>
    <name evidence="1" type="ORF">EVAR_12390_1</name>
</gene>
<evidence type="ECO:0000313" key="2">
    <source>
        <dbReference type="Proteomes" id="UP000299102"/>
    </source>
</evidence>
<dbReference type="Proteomes" id="UP000299102">
    <property type="component" value="Unassembled WGS sequence"/>
</dbReference>
<dbReference type="EMBL" id="BGZK01000107">
    <property type="protein sequence ID" value="GBP19349.1"/>
    <property type="molecule type" value="Genomic_DNA"/>
</dbReference>
<keyword evidence="2" id="KW-1185">Reference proteome</keyword>
<sequence>MEYALEECMGVHVCILKRLDAKQSAVAQSEAADDRRHRRDDDVLNRRYVDSLMCPPRHRANDLRYNAQTLSL</sequence>
<organism evidence="1 2">
    <name type="scientific">Eumeta variegata</name>
    <name type="common">Bagworm moth</name>
    <name type="synonym">Eumeta japonica</name>
    <dbReference type="NCBI Taxonomy" id="151549"/>
    <lineage>
        <taxon>Eukaryota</taxon>
        <taxon>Metazoa</taxon>
        <taxon>Ecdysozoa</taxon>
        <taxon>Arthropoda</taxon>
        <taxon>Hexapoda</taxon>
        <taxon>Insecta</taxon>
        <taxon>Pterygota</taxon>
        <taxon>Neoptera</taxon>
        <taxon>Endopterygota</taxon>
        <taxon>Lepidoptera</taxon>
        <taxon>Glossata</taxon>
        <taxon>Ditrysia</taxon>
        <taxon>Tineoidea</taxon>
        <taxon>Psychidae</taxon>
        <taxon>Oiketicinae</taxon>
        <taxon>Eumeta</taxon>
    </lineage>
</organism>
<comment type="caution">
    <text evidence="1">The sequence shown here is derived from an EMBL/GenBank/DDBJ whole genome shotgun (WGS) entry which is preliminary data.</text>
</comment>
<evidence type="ECO:0000313" key="1">
    <source>
        <dbReference type="EMBL" id="GBP19349.1"/>
    </source>
</evidence>
<reference evidence="1 2" key="1">
    <citation type="journal article" date="2019" name="Commun. Biol.">
        <title>The bagworm genome reveals a unique fibroin gene that provides high tensile strength.</title>
        <authorList>
            <person name="Kono N."/>
            <person name="Nakamura H."/>
            <person name="Ohtoshi R."/>
            <person name="Tomita M."/>
            <person name="Numata K."/>
            <person name="Arakawa K."/>
        </authorList>
    </citation>
    <scope>NUCLEOTIDE SEQUENCE [LARGE SCALE GENOMIC DNA]</scope>
</reference>
<proteinExistence type="predicted"/>
<dbReference type="AlphaFoldDB" id="A0A4C1TZ67"/>
<name>A0A4C1TZ67_EUMVA</name>
<protein>
    <submittedName>
        <fullName evidence="1">Uncharacterized protein</fullName>
    </submittedName>
</protein>